<evidence type="ECO:0000313" key="2">
    <source>
        <dbReference type="EMBL" id="KAK8387206.1"/>
    </source>
</evidence>
<comment type="caution">
    <text evidence="2">The sequence shown here is derived from an EMBL/GenBank/DDBJ whole genome shotgun (WGS) entry which is preliminary data.</text>
</comment>
<reference evidence="2 3" key="1">
    <citation type="submission" date="2023-03" db="EMBL/GenBank/DDBJ databases">
        <title>High-quality genome of Scylla paramamosain provides insights in environmental adaptation.</title>
        <authorList>
            <person name="Zhang L."/>
        </authorList>
    </citation>
    <scope>NUCLEOTIDE SEQUENCE [LARGE SCALE GENOMIC DNA]</scope>
    <source>
        <strain evidence="2">LZ_2023a</strain>
        <tissue evidence="2">Muscle</tissue>
    </source>
</reference>
<accession>A0AAW0TIU0</accession>
<dbReference type="AlphaFoldDB" id="A0AAW0TIU0"/>
<evidence type="ECO:0000313" key="3">
    <source>
        <dbReference type="Proteomes" id="UP001487740"/>
    </source>
</evidence>
<dbReference type="InterPro" id="IPR052638">
    <property type="entry name" value="PiggyBac_TE-derived"/>
</dbReference>
<evidence type="ECO:0000259" key="1">
    <source>
        <dbReference type="Pfam" id="PF13843"/>
    </source>
</evidence>
<protein>
    <recommendedName>
        <fullName evidence="1">PiggyBac transposable element-derived protein domain-containing protein</fullName>
    </recommendedName>
</protein>
<sequence length="241" mass="27869">MKSDLFTEDNLPFDINEVKTPYDYMKFFIPDQLVDKIVEETKRYAAQENCPTFQAKVDRGIIRASHAIMVMSDYLSTVMRIFWEKKENTRNTLVKKAMPRNTFDDIMHYTHFADNHKPKDDDCFWKQFIRRKATCFGYKVWVLATSKGELILCEPYGGTKTKLFDYDLGQGPNVVYGLVEDAKLVAGSKVVCDNLFTSLDLLDNMSKKGIGVIGTMRQNKLCNISLPSKQQAKKMRRDQKE</sequence>
<feature type="domain" description="PiggyBac transposable element-derived protein" evidence="1">
    <location>
        <begin position="121"/>
        <end position="237"/>
    </location>
</feature>
<dbReference type="GO" id="GO:0043565">
    <property type="term" value="F:sequence-specific DNA binding"/>
    <property type="evidence" value="ECO:0007669"/>
    <property type="project" value="TreeGrafter"/>
</dbReference>
<dbReference type="Proteomes" id="UP001487740">
    <property type="component" value="Unassembled WGS sequence"/>
</dbReference>
<dbReference type="EMBL" id="JARAKH010000030">
    <property type="protein sequence ID" value="KAK8387206.1"/>
    <property type="molecule type" value="Genomic_DNA"/>
</dbReference>
<dbReference type="PANTHER" id="PTHR47055">
    <property type="entry name" value="DDE_TNP_1_7 DOMAIN-CONTAINING PROTEIN"/>
    <property type="match status" value="1"/>
</dbReference>
<organism evidence="2 3">
    <name type="scientific">Scylla paramamosain</name>
    <name type="common">Mud crab</name>
    <dbReference type="NCBI Taxonomy" id="85552"/>
    <lineage>
        <taxon>Eukaryota</taxon>
        <taxon>Metazoa</taxon>
        <taxon>Ecdysozoa</taxon>
        <taxon>Arthropoda</taxon>
        <taxon>Crustacea</taxon>
        <taxon>Multicrustacea</taxon>
        <taxon>Malacostraca</taxon>
        <taxon>Eumalacostraca</taxon>
        <taxon>Eucarida</taxon>
        <taxon>Decapoda</taxon>
        <taxon>Pleocyemata</taxon>
        <taxon>Brachyura</taxon>
        <taxon>Eubrachyura</taxon>
        <taxon>Portunoidea</taxon>
        <taxon>Portunidae</taxon>
        <taxon>Portuninae</taxon>
        <taxon>Scylla</taxon>
    </lineage>
</organism>
<gene>
    <name evidence="2" type="ORF">O3P69_018089</name>
</gene>
<dbReference type="PANTHER" id="PTHR47055:SF3">
    <property type="entry name" value="PHORBOL-ESTER_DAG-TYPE DOMAIN-CONTAINING PROTEIN"/>
    <property type="match status" value="1"/>
</dbReference>
<dbReference type="Pfam" id="PF13843">
    <property type="entry name" value="DDE_Tnp_1_7"/>
    <property type="match status" value="1"/>
</dbReference>
<proteinExistence type="predicted"/>
<dbReference type="InterPro" id="IPR029526">
    <property type="entry name" value="PGBD"/>
</dbReference>
<keyword evidence="3" id="KW-1185">Reference proteome</keyword>
<name>A0AAW0TIU0_SCYPA</name>